<evidence type="ECO:0000256" key="4">
    <source>
        <dbReference type="ARBA" id="ARBA00022695"/>
    </source>
</evidence>
<dbReference type="InterPro" id="IPR004821">
    <property type="entry name" value="Cyt_trans-like"/>
</dbReference>
<dbReference type="NCBIfam" id="TIGR00125">
    <property type="entry name" value="cyt_tran_rel"/>
    <property type="match status" value="1"/>
</dbReference>
<reference evidence="9" key="1">
    <citation type="submission" date="2009-10" db="EMBL/GenBank/DDBJ databases">
        <title>Diversity of trophic interactions inside an arsenic-rich microbial ecosystem.</title>
        <authorList>
            <person name="Bertin P.N."/>
            <person name="Heinrich-Salmeron A."/>
            <person name="Pelletier E."/>
            <person name="Goulhen-Chollet F."/>
            <person name="Arsene-Ploetze F."/>
            <person name="Gallien S."/>
            <person name="Calteau A."/>
            <person name="Vallenet D."/>
            <person name="Casiot C."/>
            <person name="Chane-Woon-Ming B."/>
            <person name="Giloteaux L."/>
            <person name="Barakat M."/>
            <person name="Bonnefoy V."/>
            <person name="Bruneel O."/>
            <person name="Chandler M."/>
            <person name="Cleiss J."/>
            <person name="Duran R."/>
            <person name="Elbaz-Poulichet F."/>
            <person name="Fonknechten N."/>
            <person name="Lauga B."/>
            <person name="Mornico D."/>
            <person name="Ortet P."/>
            <person name="Schaeffer C."/>
            <person name="Siguier P."/>
            <person name="Alexander Thil Smith A."/>
            <person name="Van Dorsselaer A."/>
            <person name="Weissenbach J."/>
            <person name="Medigue C."/>
            <person name="Le Paslier D."/>
        </authorList>
    </citation>
    <scope>NUCLEOTIDE SEQUENCE</scope>
</reference>
<dbReference type="AlphaFoldDB" id="E6PGI1"/>
<name>E6PGI1_9ZZZZ</name>
<evidence type="ECO:0000256" key="1">
    <source>
        <dbReference type="ARBA" id="ARBA00004790"/>
    </source>
</evidence>
<keyword evidence="6" id="KW-0067">ATP-binding</keyword>
<dbReference type="Gene3D" id="3.40.50.620">
    <property type="entry name" value="HUPs"/>
    <property type="match status" value="1"/>
</dbReference>
<dbReference type="GO" id="GO:0009435">
    <property type="term" value="P:NAD+ biosynthetic process"/>
    <property type="evidence" value="ECO:0007669"/>
    <property type="project" value="UniProtKB-UniPathway"/>
</dbReference>
<dbReference type="NCBIfam" id="TIGR00482">
    <property type="entry name" value="nicotinate (nicotinamide) nucleotide adenylyltransferase"/>
    <property type="match status" value="1"/>
</dbReference>
<evidence type="ECO:0000313" key="9">
    <source>
        <dbReference type="EMBL" id="CBH75569.1"/>
    </source>
</evidence>
<keyword evidence="7" id="KW-0520">NAD</keyword>
<evidence type="ECO:0000256" key="6">
    <source>
        <dbReference type="ARBA" id="ARBA00022840"/>
    </source>
</evidence>
<dbReference type="EMBL" id="CABL01000011">
    <property type="protein sequence ID" value="CBH75569.1"/>
    <property type="molecule type" value="Genomic_DNA"/>
</dbReference>
<dbReference type="InterPro" id="IPR005248">
    <property type="entry name" value="NadD/NMNAT"/>
</dbReference>
<accession>E6PGI1</accession>
<dbReference type="UniPathway" id="UPA00253"/>
<evidence type="ECO:0000256" key="3">
    <source>
        <dbReference type="ARBA" id="ARBA00022679"/>
    </source>
</evidence>
<sequence>MKLGIFGGTFDPIHNAHLFVAESARLSEGLDRVLFLPTRHQHYRAGAIADAEHRCAMILGAIATNRGFALDDSDLRPEATGYTADLLPRLRERYPDASFTFVIGADSLVNANWVRLDEVLASLERFVIAPRAGVPDDALARVIAALPTNLRQRVGTLNLPALPESATLIRTLLAQGRSVRYLVPEAVWQYIRTHRLYGQPECEA</sequence>
<proteinExistence type="inferred from homology"/>
<dbReference type="SUPFAM" id="SSF52374">
    <property type="entry name" value="Nucleotidylyl transferase"/>
    <property type="match status" value="1"/>
</dbReference>
<keyword evidence="5" id="KW-0547">Nucleotide-binding</keyword>
<dbReference type="PANTHER" id="PTHR39321">
    <property type="entry name" value="NICOTINATE-NUCLEOTIDE ADENYLYLTRANSFERASE-RELATED"/>
    <property type="match status" value="1"/>
</dbReference>
<dbReference type="Pfam" id="PF01467">
    <property type="entry name" value="CTP_transf_like"/>
    <property type="match status" value="1"/>
</dbReference>
<comment type="pathway">
    <text evidence="1">Cofactor biosynthesis; NAD(+) biosynthesis.</text>
</comment>
<dbReference type="EC" id="2.7.7.18" evidence="9"/>
<protein>
    <submittedName>
        <fullName evidence="9">Putative nicotinate-nucleotide adenylyltransferase (Deamido-NAD(+) pyrophosphorylase) (Deamido-NAD(+) diphosphorylase) (Nicotinate mononucleotide adenylyltransferase) (NaMN adenylyltransferase) (NadD)</fullName>
        <ecNumber evidence="9">2.7.7.18</ecNumber>
    </submittedName>
</protein>
<organism evidence="9">
    <name type="scientific">mine drainage metagenome</name>
    <dbReference type="NCBI Taxonomy" id="410659"/>
    <lineage>
        <taxon>unclassified sequences</taxon>
        <taxon>metagenomes</taxon>
        <taxon>ecological metagenomes</taxon>
    </lineage>
</organism>
<evidence type="ECO:0000256" key="2">
    <source>
        <dbReference type="ARBA" id="ARBA00022642"/>
    </source>
</evidence>
<dbReference type="CDD" id="cd02165">
    <property type="entry name" value="NMNAT"/>
    <property type="match status" value="1"/>
</dbReference>
<evidence type="ECO:0000259" key="8">
    <source>
        <dbReference type="Pfam" id="PF01467"/>
    </source>
</evidence>
<feature type="domain" description="Cytidyltransferase-like" evidence="8">
    <location>
        <begin position="5"/>
        <end position="126"/>
    </location>
</feature>
<keyword evidence="3 9" id="KW-0808">Transferase</keyword>
<gene>
    <name evidence="9" type="ORF">CARN1_2639</name>
</gene>
<dbReference type="NCBIfam" id="NF000840">
    <property type="entry name" value="PRK00071.1-3"/>
    <property type="match status" value="1"/>
</dbReference>
<dbReference type="HAMAP" id="MF_00244">
    <property type="entry name" value="NaMN_adenylyltr"/>
    <property type="match status" value="1"/>
</dbReference>
<dbReference type="GO" id="GO:0005524">
    <property type="term" value="F:ATP binding"/>
    <property type="evidence" value="ECO:0007669"/>
    <property type="project" value="UniProtKB-KW"/>
</dbReference>
<dbReference type="PANTHER" id="PTHR39321:SF3">
    <property type="entry name" value="PHOSPHOPANTETHEINE ADENYLYLTRANSFERASE"/>
    <property type="match status" value="1"/>
</dbReference>
<comment type="caution">
    <text evidence="9">The sequence shown here is derived from an EMBL/GenBank/DDBJ whole genome shotgun (WGS) entry which is preliminary data.</text>
</comment>
<evidence type="ECO:0000256" key="5">
    <source>
        <dbReference type="ARBA" id="ARBA00022741"/>
    </source>
</evidence>
<evidence type="ECO:0000256" key="7">
    <source>
        <dbReference type="ARBA" id="ARBA00023027"/>
    </source>
</evidence>
<dbReference type="GO" id="GO:0004515">
    <property type="term" value="F:nicotinate-nucleotide adenylyltransferase activity"/>
    <property type="evidence" value="ECO:0007669"/>
    <property type="project" value="UniProtKB-EC"/>
</dbReference>
<keyword evidence="2" id="KW-0662">Pyridine nucleotide biosynthesis</keyword>
<dbReference type="InterPro" id="IPR014729">
    <property type="entry name" value="Rossmann-like_a/b/a_fold"/>
</dbReference>
<keyword evidence="4 9" id="KW-0548">Nucleotidyltransferase</keyword>